<dbReference type="RefSeq" id="WP_064921109.1">
    <property type="nucleotide sequence ID" value="NZ_LZJK01000053.1"/>
</dbReference>
<feature type="compositionally biased region" description="Low complexity" evidence="1">
    <location>
        <begin position="385"/>
        <end position="394"/>
    </location>
</feature>
<evidence type="ECO:0000313" key="5">
    <source>
        <dbReference type="Proteomes" id="UP000093943"/>
    </source>
</evidence>
<evidence type="ECO:0000313" key="4">
    <source>
        <dbReference type="EMBL" id="OBI27613.1"/>
    </source>
</evidence>
<evidence type="ECO:0000259" key="3">
    <source>
        <dbReference type="Pfam" id="PF02470"/>
    </source>
</evidence>
<proteinExistence type="predicted"/>
<feature type="transmembrane region" description="Helical" evidence="2">
    <location>
        <begin position="21"/>
        <end position="41"/>
    </location>
</feature>
<sequence length="416" mass="44040">MIEALSRRLVALVRAGYRRKNLLSGLALAMTLVVATAYLLVGALQVNPARSTYQITIALPDSGGLLANQDVSVRGVPVGRIESLRVTPNGVDAVANISSTVKIPAASTVRVSGLSAAGEQYIDFEPPSNTGPFLSGGSVVARDQATTPIPISQLLADADGMLAQTDPRKLDLIKKELSLSEDGPRKLTDIVDGGTFLLSTLDSVLPQTVSLLKTSRVVLTMLSDVNNGLAATSDNIDKVLKGVNPMIGGYRQLVDQSPAMLSSVDGLFDDNSDTMVGLLGNLVTTAQLLYVRTPALNALFPNYRGSTVEALSSAIHEDGMWATVDIYPRYTCDYGTPRRNPSAADFPEPFLYGYCRDTDQSVLVRGAHNAPRPPGDDTAGPPPGADLAATTDPTPKGRYTIPLEYGGPPLLIDPPR</sequence>
<name>A0A1A2XR20_MYCSD</name>
<feature type="region of interest" description="Disordered" evidence="1">
    <location>
        <begin position="366"/>
        <end position="416"/>
    </location>
</feature>
<dbReference type="InterPro" id="IPR052336">
    <property type="entry name" value="MlaD_Phospholipid_Transporter"/>
</dbReference>
<keyword evidence="2" id="KW-0472">Membrane</keyword>
<dbReference type="Pfam" id="PF02470">
    <property type="entry name" value="MlaD"/>
    <property type="match status" value="1"/>
</dbReference>
<gene>
    <name evidence="4" type="ORF">A5710_05030</name>
</gene>
<dbReference type="InterPro" id="IPR003399">
    <property type="entry name" value="Mce/MlaD"/>
</dbReference>
<protein>
    <submittedName>
        <fullName evidence="4">Mammalian cell entry protein</fullName>
    </submittedName>
</protein>
<comment type="caution">
    <text evidence="4">The sequence shown here is derived from an EMBL/GenBank/DDBJ whole genome shotgun (WGS) entry which is preliminary data.</text>
</comment>
<dbReference type="AlphaFoldDB" id="A0A1A2XR20"/>
<evidence type="ECO:0000256" key="1">
    <source>
        <dbReference type="SAM" id="MobiDB-lite"/>
    </source>
</evidence>
<accession>A0A1A2XR20</accession>
<feature type="domain" description="Mce/MlaD" evidence="3">
    <location>
        <begin position="52"/>
        <end position="127"/>
    </location>
</feature>
<evidence type="ECO:0000256" key="2">
    <source>
        <dbReference type="SAM" id="Phobius"/>
    </source>
</evidence>
<dbReference type="PANTHER" id="PTHR33371:SF16">
    <property type="entry name" value="MCE-FAMILY PROTEIN MCE3F"/>
    <property type="match status" value="1"/>
</dbReference>
<dbReference type="OrthoDB" id="3606263at2"/>
<organism evidence="4 5">
    <name type="scientific">Mycolicibacter sinensis (strain JDM601)</name>
    <name type="common">Mycobacterium sinense</name>
    <dbReference type="NCBI Taxonomy" id="875328"/>
    <lineage>
        <taxon>Bacteria</taxon>
        <taxon>Bacillati</taxon>
        <taxon>Actinomycetota</taxon>
        <taxon>Actinomycetes</taxon>
        <taxon>Mycobacteriales</taxon>
        <taxon>Mycobacteriaceae</taxon>
        <taxon>Mycolicibacter</taxon>
    </lineage>
</organism>
<dbReference type="PANTHER" id="PTHR33371">
    <property type="entry name" value="INTERMEMBRANE PHOSPHOLIPID TRANSPORT SYSTEM BINDING PROTEIN MLAD-RELATED"/>
    <property type="match status" value="1"/>
</dbReference>
<keyword evidence="2" id="KW-1133">Transmembrane helix</keyword>
<dbReference type="GO" id="GO:0005576">
    <property type="term" value="C:extracellular region"/>
    <property type="evidence" value="ECO:0007669"/>
    <property type="project" value="TreeGrafter"/>
</dbReference>
<dbReference type="EMBL" id="LZKG01000112">
    <property type="protein sequence ID" value="OBI27613.1"/>
    <property type="molecule type" value="Genomic_DNA"/>
</dbReference>
<reference evidence="5" key="1">
    <citation type="submission" date="2016-06" db="EMBL/GenBank/DDBJ databases">
        <authorList>
            <person name="Sutton G."/>
            <person name="Brinkac L."/>
            <person name="Sanka R."/>
            <person name="Adams M."/>
            <person name="Lau E."/>
            <person name="Sam S."/>
            <person name="Sreng N."/>
            <person name="Him V."/>
            <person name="Kerleguer A."/>
            <person name="Cheng S."/>
        </authorList>
    </citation>
    <scope>NUCLEOTIDE SEQUENCE [LARGE SCALE GENOMIC DNA]</scope>
    <source>
        <strain evidence="5">E1876</strain>
    </source>
</reference>
<keyword evidence="2" id="KW-0812">Transmembrane</keyword>
<dbReference type="Proteomes" id="UP000093943">
    <property type="component" value="Unassembled WGS sequence"/>
</dbReference>